<dbReference type="Pfam" id="PF00440">
    <property type="entry name" value="TetR_N"/>
    <property type="match status" value="1"/>
</dbReference>
<name>A0A4V2YL54_9ACTN</name>
<evidence type="ECO:0000313" key="6">
    <source>
        <dbReference type="EMBL" id="TDD45087.1"/>
    </source>
</evidence>
<dbReference type="InterPro" id="IPR009057">
    <property type="entry name" value="Homeodomain-like_sf"/>
</dbReference>
<dbReference type="Pfam" id="PF16859">
    <property type="entry name" value="TetR_C_11"/>
    <property type="match status" value="1"/>
</dbReference>
<dbReference type="SUPFAM" id="SSF48498">
    <property type="entry name" value="Tetracyclin repressor-like, C-terminal domain"/>
    <property type="match status" value="1"/>
</dbReference>
<evidence type="ECO:0000259" key="5">
    <source>
        <dbReference type="PROSITE" id="PS50977"/>
    </source>
</evidence>
<dbReference type="InterPro" id="IPR036271">
    <property type="entry name" value="Tet_transcr_reg_TetR-rel_C_sf"/>
</dbReference>
<dbReference type="PANTHER" id="PTHR30055:SF148">
    <property type="entry name" value="TETR-FAMILY TRANSCRIPTIONAL REGULATOR"/>
    <property type="match status" value="1"/>
</dbReference>
<organism evidence="6 7">
    <name type="scientific">Nonomuraea terrae</name>
    <dbReference type="NCBI Taxonomy" id="2530383"/>
    <lineage>
        <taxon>Bacteria</taxon>
        <taxon>Bacillati</taxon>
        <taxon>Actinomycetota</taxon>
        <taxon>Actinomycetes</taxon>
        <taxon>Streptosporangiales</taxon>
        <taxon>Streptosporangiaceae</taxon>
        <taxon>Nonomuraea</taxon>
    </lineage>
</organism>
<dbReference type="EMBL" id="SMKQ01000085">
    <property type="protein sequence ID" value="TDD45087.1"/>
    <property type="molecule type" value="Genomic_DNA"/>
</dbReference>
<dbReference type="GO" id="GO:0003700">
    <property type="term" value="F:DNA-binding transcription factor activity"/>
    <property type="evidence" value="ECO:0007669"/>
    <property type="project" value="TreeGrafter"/>
</dbReference>
<evidence type="ECO:0000256" key="2">
    <source>
        <dbReference type="ARBA" id="ARBA00023125"/>
    </source>
</evidence>
<feature type="domain" description="HTH tetR-type" evidence="5">
    <location>
        <begin position="10"/>
        <end position="70"/>
    </location>
</feature>
<dbReference type="RefSeq" id="WP_132616005.1">
    <property type="nucleotide sequence ID" value="NZ_SMKQ01000085.1"/>
</dbReference>
<dbReference type="SUPFAM" id="SSF46689">
    <property type="entry name" value="Homeodomain-like"/>
    <property type="match status" value="1"/>
</dbReference>
<comment type="caution">
    <text evidence="6">The sequence shown here is derived from an EMBL/GenBank/DDBJ whole genome shotgun (WGS) entry which is preliminary data.</text>
</comment>
<evidence type="ECO:0000256" key="1">
    <source>
        <dbReference type="ARBA" id="ARBA00023015"/>
    </source>
</evidence>
<dbReference type="Gene3D" id="1.10.10.60">
    <property type="entry name" value="Homeodomain-like"/>
    <property type="match status" value="1"/>
</dbReference>
<evidence type="ECO:0000256" key="3">
    <source>
        <dbReference type="ARBA" id="ARBA00023163"/>
    </source>
</evidence>
<evidence type="ECO:0000256" key="4">
    <source>
        <dbReference type="PROSITE-ProRule" id="PRU00335"/>
    </source>
</evidence>
<dbReference type="PROSITE" id="PS50977">
    <property type="entry name" value="HTH_TETR_2"/>
    <property type="match status" value="1"/>
</dbReference>
<feature type="DNA-binding region" description="H-T-H motif" evidence="4">
    <location>
        <begin position="33"/>
        <end position="52"/>
    </location>
</feature>
<dbReference type="PRINTS" id="PR00455">
    <property type="entry name" value="HTHTETR"/>
</dbReference>
<reference evidence="6 7" key="1">
    <citation type="submission" date="2019-03" db="EMBL/GenBank/DDBJ databases">
        <title>Draft genome sequences of novel Actinobacteria.</title>
        <authorList>
            <person name="Sahin N."/>
            <person name="Ay H."/>
            <person name="Saygin H."/>
        </authorList>
    </citation>
    <scope>NUCLEOTIDE SEQUENCE [LARGE SCALE GENOMIC DNA]</scope>
    <source>
        <strain evidence="6 7">CH32</strain>
    </source>
</reference>
<gene>
    <name evidence="6" type="ORF">E1286_25055</name>
</gene>
<keyword evidence="1" id="KW-0805">Transcription regulation</keyword>
<dbReference type="PANTHER" id="PTHR30055">
    <property type="entry name" value="HTH-TYPE TRANSCRIPTIONAL REGULATOR RUTR"/>
    <property type="match status" value="1"/>
</dbReference>
<keyword evidence="7" id="KW-1185">Reference proteome</keyword>
<evidence type="ECO:0000313" key="7">
    <source>
        <dbReference type="Proteomes" id="UP000295302"/>
    </source>
</evidence>
<accession>A0A4V2YL54</accession>
<dbReference type="InterPro" id="IPR011075">
    <property type="entry name" value="TetR_C"/>
</dbReference>
<keyword evidence="3" id="KW-0804">Transcription</keyword>
<sequence length="202" mass="22199">MSGRGRRPDPGLESRVHGAALELYGEVGWAGFTIDAVARRARVGKAAMYNRWESKDKLIADALTSWLSKSLPPSRTGPLRKNLLDMATDILDSYLEPKGLVYLRAQVEARVYPELFGQALETFQRERIRRGRAIVLAAIERGELPGGTSPALVLDALAGILTNHFLSTPTSQIPTLLEHKTKYVEETVDFVLSAVGYRAPGP</sequence>
<dbReference type="Gene3D" id="1.10.357.10">
    <property type="entry name" value="Tetracycline Repressor, domain 2"/>
    <property type="match status" value="1"/>
</dbReference>
<dbReference type="OrthoDB" id="9796019at2"/>
<proteinExistence type="predicted"/>
<dbReference type="InterPro" id="IPR001647">
    <property type="entry name" value="HTH_TetR"/>
</dbReference>
<dbReference type="Proteomes" id="UP000295302">
    <property type="component" value="Unassembled WGS sequence"/>
</dbReference>
<keyword evidence="2 4" id="KW-0238">DNA-binding</keyword>
<dbReference type="InterPro" id="IPR050109">
    <property type="entry name" value="HTH-type_TetR-like_transc_reg"/>
</dbReference>
<protein>
    <submittedName>
        <fullName evidence="6">TetR/AcrR family transcriptional regulator</fullName>
    </submittedName>
</protein>
<dbReference type="AlphaFoldDB" id="A0A4V2YL54"/>
<dbReference type="GO" id="GO:0000976">
    <property type="term" value="F:transcription cis-regulatory region binding"/>
    <property type="evidence" value="ECO:0007669"/>
    <property type="project" value="TreeGrafter"/>
</dbReference>